<reference evidence="6 7" key="1">
    <citation type="journal article" date="2018" name="Syst. Appl. Microbiol.">
        <title>Abditibacterium utsteinense sp. nov., the first cultivated member of candidate phylum FBP, isolated from ice-free Antarctic soil samples.</title>
        <authorList>
            <person name="Tahon G."/>
            <person name="Tytgat B."/>
            <person name="Lebbe L."/>
            <person name="Carlier A."/>
            <person name="Willems A."/>
        </authorList>
    </citation>
    <scope>NUCLEOTIDE SEQUENCE [LARGE SCALE GENOMIC DNA]</scope>
    <source>
        <strain evidence="6 7">LMG 29911</strain>
    </source>
</reference>
<dbReference type="InParanoid" id="A0A2S8SX82"/>
<dbReference type="CDD" id="cd03801">
    <property type="entry name" value="GT4_PimA-like"/>
    <property type="match status" value="2"/>
</dbReference>
<evidence type="ECO:0000259" key="4">
    <source>
        <dbReference type="Pfam" id="PF00534"/>
    </source>
</evidence>
<dbReference type="SUPFAM" id="SSF53756">
    <property type="entry name" value="UDP-Glycosyltransferase/glycogen phosphorylase"/>
    <property type="match status" value="2"/>
</dbReference>
<dbReference type="RefSeq" id="WP_105482120.1">
    <property type="nucleotide sequence ID" value="NZ_NIGF01000001.1"/>
</dbReference>
<dbReference type="Pfam" id="PF13439">
    <property type="entry name" value="Glyco_transf_4"/>
    <property type="match status" value="2"/>
</dbReference>
<keyword evidence="7" id="KW-1185">Reference proteome</keyword>
<comment type="similarity">
    <text evidence="1">Belongs to the glycosyltransferase group 1 family. Glycosyltransferase 4 subfamily.</text>
</comment>
<sequence length="784" mass="85051">MCPTQATQPMTILQYITPSRLGGAERYFLKLVEELSLRGHRVIVVTKRDTPLRAELETLSAEMPESARPELHFWHTHGKIDPLTLWKLVRLVKSRGVQVINTHLTTASWQGSLAGKITKVPVAAVVHATDRKTFFQWADRLIAVSGGVANFLCEQGVPPQKIERLYCGLDLRDVAAVDSVSPQEAKAALGLPSDALTVGMAASLIGRKGHRFLLDAIQTLVKRGLDVHAVFAGEGDQETALRAQVANLGLENRVHFLGFRRDVHRVISAMDVFTLPSEKEGLSIAVMEAMAIGRPVVATLIPGMNEVVKDGENGFLVPPCDALALADALETLLRDPDLRAQLGANGKTFVKNHFDQEQCITQVEAFFESMVADALNSTLSQPESIPGEEPAMAATPLRLMQIIAPSKVSGAEYLTVDLCRRLAARGHSVELLVKANHALIEVARAAGVSTSSERFSGKLNLLAMRRLRRRMREFRVDLVATQLSTASLWGSLAARAIGVPCVATVHALNTKTCYVFADRIIVVSHAVKAHLAAQGIAPRKMRVVYNGIDLSRFQRSLDENEIRAAKLELGFEADAPLIGVVAHLTRKKGHRWFLEAAAGLVQISPRAQFVFVGDGPERAALQAQVESLGLGANVRFAGYQKEVVPWIAALDVLVLPTIQKEGFGRVLVEAGAMGKPVVSTPIGGISEVVVDGETGLIVPAFDSKSLLEALSGLLSDPARRAAMGMAGRARAVNHFSIERMVSETEKVYRELLAERALSKMKRVAPALLRSLYSRGANARNSRGI</sequence>
<evidence type="ECO:0000256" key="1">
    <source>
        <dbReference type="ARBA" id="ARBA00009481"/>
    </source>
</evidence>
<gene>
    <name evidence="6" type="ORF">B1R32_101118</name>
</gene>
<dbReference type="Pfam" id="PF00534">
    <property type="entry name" value="Glycos_transf_1"/>
    <property type="match status" value="2"/>
</dbReference>
<dbReference type="InterPro" id="IPR001296">
    <property type="entry name" value="Glyco_trans_1"/>
</dbReference>
<dbReference type="PANTHER" id="PTHR12526">
    <property type="entry name" value="GLYCOSYLTRANSFERASE"/>
    <property type="match status" value="1"/>
</dbReference>
<dbReference type="OrthoDB" id="9806653at2"/>
<dbReference type="EMBL" id="NIGF01000001">
    <property type="protein sequence ID" value="PQV65378.1"/>
    <property type="molecule type" value="Genomic_DNA"/>
</dbReference>
<dbReference type="PANTHER" id="PTHR12526:SF640">
    <property type="entry name" value="COLANIC ACID BIOSYNTHESIS GLYCOSYLTRANSFERASE WCAL-RELATED"/>
    <property type="match status" value="1"/>
</dbReference>
<evidence type="ECO:0000256" key="2">
    <source>
        <dbReference type="ARBA" id="ARBA00022676"/>
    </source>
</evidence>
<dbReference type="Proteomes" id="UP000237684">
    <property type="component" value="Unassembled WGS sequence"/>
</dbReference>
<keyword evidence="2" id="KW-0328">Glycosyltransferase</keyword>
<dbReference type="InterPro" id="IPR028098">
    <property type="entry name" value="Glyco_trans_4-like_N"/>
</dbReference>
<comment type="caution">
    <text evidence="6">The sequence shown here is derived from an EMBL/GenBank/DDBJ whole genome shotgun (WGS) entry which is preliminary data.</text>
</comment>
<dbReference type="Gene3D" id="3.40.50.2000">
    <property type="entry name" value="Glycogen Phosphorylase B"/>
    <property type="match status" value="4"/>
</dbReference>
<feature type="domain" description="Glycosyltransferase subfamily 4-like N-terminal" evidence="5">
    <location>
        <begin position="22"/>
        <end position="171"/>
    </location>
</feature>
<feature type="domain" description="Glycosyltransferase subfamily 4-like N-terminal" evidence="5">
    <location>
        <begin position="408"/>
        <end position="552"/>
    </location>
</feature>
<feature type="domain" description="Glycosyl transferase family 1" evidence="4">
    <location>
        <begin position="184"/>
        <end position="348"/>
    </location>
</feature>
<accession>A0A2S8SX82</accession>
<protein>
    <submittedName>
        <fullName evidence="6">Glycosyltransferase involved in cell wall bisynthesis</fullName>
    </submittedName>
</protein>
<evidence type="ECO:0000259" key="5">
    <source>
        <dbReference type="Pfam" id="PF13439"/>
    </source>
</evidence>
<evidence type="ECO:0000313" key="7">
    <source>
        <dbReference type="Proteomes" id="UP000237684"/>
    </source>
</evidence>
<proteinExistence type="inferred from homology"/>
<feature type="domain" description="Glycosyl transferase family 1" evidence="4">
    <location>
        <begin position="568"/>
        <end position="729"/>
    </location>
</feature>
<evidence type="ECO:0000256" key="3">
    <source>
        <dbReference type="ARBA" id="ARBA00022679"/>
    </source>
</evidence>
<dbReference type="GO" id="GO:0016757">
    <property type="term" value="F:glycosyltransferase activity"/>
    <property type="evidence" value="ECO:0007669"/>
    <property type="project" value="UniProtKB-KW"/>
</dbReference>
<evidence type="ECO:0000313" key="6">
    <source>
        <dbReference type="EMBL" id="PQV65378.1"/>
    </source>
</evidence>
<dbReference type="AlphaFoldDB" id="A0A2S8SX82"/>
<keyword evidence="3 6" id="KW-0808">Transferase</keyword>
<name>A0A2S8SX82_9BACT</name>
<organism evidence="6 7">
    <name type="scientific">Abditibacterium utsteinense</name>
    <dbReference type="NCBI Taxonomy" id="1960156"/>
    <lineage>
        <taxon>Bacteria</taxon>
        <taxon>Pseudomonadati</taxon>
        <taxon>Abditibacteriota</taxon>
        <taxon>Abditibacteriia</taxon>
        <taxon>Abditibacteriales</taxon>
        <taxon>Abditibacteriaceae</taxon>
        <taxon>Abditibacterium</taxon>
    </lineage>
</organism>